<reference evidence="1 2" key="2">
    <citation type="submission" date="2024-01" db="EMBL/GenBank/DDBJ databases">
        <authorList>
            <person name="Xie X."/>
        </authorList>
    </citation>
    <scope>NUCLEOTIDE SEQUENCE [LARGE SCALE GENOMIC DNA]</scope>
    <source>
        <strain evidence="1">SCUT-1</strain>
    </source>
</reference>
<reference evidence="2" key="1">
    <citation type="submission" date="2023-07" db="EMBL/GenBank/DDBJ databases">
        <title>The carbon used by Thiothrix.</title>
        <authorList>
            <person name="Chen L."/>
        </authorList>
    </citation>
    <scope>NUCLEOTIDE SEQUENCE [LARGE SCALE GENOMIC DNA]</scope>
</reference>
<sequence length="131" mass="14126">MKTDNNIVSFDADKGKNHYHAAISLADWLETSGLIKCDVRKSNLSALIMITPRQDGRCDEQLASINLAGNIETRISEQAIYTLRALVAERATPDAAKAIDGRIVIITAVSLLAGRVAERAIKQLAGVESHG</sequence>
<protein>
    <submittedName>
        <fullName evidence="1">Uncharacterized protein</fullName>
    </submittedName>
</protein>
<organism evidence="1 2">
    <name type="scientific">Candidatus Thiothrix phosphatis</name>
    <dbReference type="NCBI Taxonomy" id="3112415"/>
    <lineage>
        <taxon>Bacteria</taxon>
        <taxon>Pseudomonadati</taxon>
        <taxon>Pseudomonadota</taxon>
        <taxon>Gammaproteobacteria</taxon>
        <taxon>Thiotrichales</taxon>
        <taxon>Thiotrichaceae</taxon>
        <taxon>Thiothrix</taxon>
    </lineage>
</organism>
<evidence type="ECO:0000313" key="2">
    <source>
        <dbReference type="Proteomes" id="UP001308005"/>
    </source>
</evidence>
<dbReference type="EMBL" id="JAYMYJ010000001">
    <property type="protein sequence ID" value="MEB4589355.1"/>
    <property type="molecule type" value="Genomic_DNA"/>
</dbReference>
<evidence type="ECO:0000313" key="1">
    <source>
        <dbReference type="EMBL" id="MEB4589355.1"/>
    </source>
</evidence>
<proteinExistence type="predicted"/>
<comment type="caution">
    <text evidence="1">The sequence shown here is derived from an EMBL/GenBank/DDBJ whole genome shotgun (WGS) entry which is preliminary data.</text>
</comment>
<dbReference type="RefSeq" id="WP_324692548.1">
    <property type="nucleotide sequence ID" value="NZ_JAYMYJ010000001.1"/>
</dbReference>
<accession>A0ABU6CRF8</accession>
<gene>
    <name evidence="1" type="ORF">VSS37_00025</name>
</gene>
<dbReference type="Proteomes" id="UP001308005">
    <property type="component" value="Unassembled WGS sequence"/>
</dbReference>
<name>A0ABU6CRF8_9GAMM</name>
<keyword evidence="2" id="KW-1185">Reference proteome</keyword>